<evidence type="ECO:0000313" key="2">
    <source>
        <dbReference type="EMBL" id="CEP14445.1"/>
    </source>
</evidence>
<gene>
    <name evidence="2" type="primary">PARPA_08625.1 scaffold 33405</name>
</gene>
<keyword evidence="3" id="KW-1185">Reference proteome</keyword>
<name>A0A0B7NGI5_9FUNG</name>
<evidence type="ECO:0000259" key="1">
    <source>
        <dbReference type="PROSITE" id="PS50878"/>
    </source>
</evidence>
<dbReference type="EMBL" id="LN731212">
    <property type="protein sequence ID" value="CEP14445.1"/>
    <property type="molecule type" value="Genomic_DNA"/>
</dbReference>
<organism evidence="2 3">
    <name type="scientific">Parasitella parasitica</name>
    <dbReference type="NCBI Taxonomy" id="35722"/>
    <lineage>
        <taxon>Eukaryota</taxon>
        <taxon>Fungi</taxon>
        <taxon>Fungi incertae sedis</taxon>
        <taxon>Mucoromycota</taxon>
        <taxon>Mucoromycotina</taxon>
        <taxon>Mucoromycetes</taxon>
        <taxon>Mucorales</taxon>
        <taxon>Mucorineae</taxon>
        <taxon>Mucoraceae</taxon>
        <taxon>Parasitella</taxon>
    </lineage>
</organism>
<protein>
    <recommendedName>
        <fullName evidence="1">Reverse transcriptase domain-containing protein</fullName>
    </recommendedName>
</protein>
<dbReference type="PANTHER" id="PTHR33116">
    <property type="entry name" value="REVERSE TRANSCRIPTASE ZINC-BINDING DOMAIN-CONTAINING PROTEIN-RELATED-RELATED"/>
    <property type="match status" value="1"/>
</dbReference>
<dbReference type="InterPro" id="IPR026960">
    <property type="entry name" value="RVT-Znf"/>
</dbReference>
<dbReference type="SUPFAM" id="SSF56672">
    <property type="entry name" value="DNA/RNA polymerases"/>
    <property type="match status" value="1"/>
</dbReference>
<dbReference type="PANTHER" id="PTHR33116:SF78">
    <property type="entry name" value="OS12G0587133 PROTEIN"/>
    <property type="match status" value="1"/>
</dbReference>
<dbReference type="InterPro" id="IPR000477">
    <property type="entry name" value="RT_dom"/>
</dbReference>
<feature type="domain" description="Reverse transcriptase" evidence="1">
    <location>
        <begin position="1"/>
        <end position="146"/>
    </location>
</feature>
<accession>A0A0B7NGI5</accession>
<sequence length="633" mass="72099">MGDNLIRININGHMSTEVAKLRGLKQGDPLSPILYNLAFEPFLLAILHDRQFHGYKMGTATTKLLCYADDALVFVHDAQDLSRLQLHISRYCAASNAKFNYDKVQAFSVSGRDTWEIWQVPLSHAHITHLHSVEDDEPLIYLGFPLVQSRIQRVNFMGALTTKIKTAIQIHSVRSLSVVGKATVLNSLLLSKLWYILRVTPLTQADFQQLRSLAIQFLRKNIFPVIPWKVWTLPKEKGGLGVVDIQIQASALHLRWLHPLLVQDQVTVDSHPVSYLLSFHLRNVNGYQYHQIPLLFPSARRNQGLKKQRTGTVDMPYRAVDYLPKSFDAARINPATALALPLQAAFYVPPSSTIVVPLRVKQMMVSDVFQYDARLNFVHWKDTHDPSLLQWKRAPPTVFRGLASGSLKFQPYFFPVCSPAPMVDSGVSFAPLVDQCRLHDGNLLKNATASAKKFRLSVLSSMEQPLVLQNVSDAHWKFFWSLSLTYIQRNVIYRFITGCIPSRGRLHYMMPTVFDSHNCPVCLSPHESASHLLFDCPSKEKVWQGVIFEFLWPTTTIIDIKEALLSLDFSDIWYSQVKGIRPYRILLITLSQIWLAHMRFVFDNTPLVPEAILVSVRSTVRQTVDEDNIHSLL</sequence>
<proteinExistence type="predicted"/>
<dbReference type="InterPro" id="IPR043502">
    <property type="entry name" value="DNA/RNA_pol_sf"/>
</dbReference>
<dbReference type="OrthoDB" id="2417874at2759"/>
<dbReference type="Pfam" id="PF00078">
    <property type="entry name" value="RVT_1"/>
    <property type="match status" value="1"/>
</dbReference>
<dbReference type="Pfam" id="PF13966">
    <property type="entry name" value="zf-RVT"/>
    <property type="match status" value="1"/>
</dbReference>
<dbReference type="Proteomes" id="UP000054107">
    <property type="component" value="Unassembled WGS sequence"/>
</dbReference>
<dbReference type="PROSITE" id="PS50878">
    <property type="entry name" value="RT_POL"/>
    <property type="match status" value="1"/>
</dbReference>
<dbReference type="AlphaFoldDB" id="A0A0B7NGI5"/>
<reference evidence="2 3" key="1">
    <citation type="submission" date="2014-09" db="EMBL/GenBank/DDBJ databases">
        <authorList>
            <person name="Ellenberger Sabrina"/>
        </authorList>
    </citation>
    <scope>NUCLEOTIDE SEQUENCE [LARGE SCALE GENOMIC DNA]</scope>
    <source>
        <strain evidence="2 3">CBS 412.66</strain>
    </source>
</reference>
<evidence type="ECO:0000313" key="3">
    <source>
        <dbReference type="Proteomes" id="UP000054107"/>
    </source>
</evidence>